<evidence type="ECO:0000256" key="8">
    <source>
        <dbReference type="ARBA" id="ARBA00022679"/>
    </source>
</evidence>
<dbReference type="KEGG" id="cavi:CAV_1470"/>
<dbReference type="GO" id="GO:0005886">
    <property type="term" value="C:plasma membrane"/>
    <property type="evidence" value="ECO:0007669"/>
    <property type="project" value="UniProtKB-SubCell"/>
</dbReference>
<evidence type="ECO:0000256" key="10">
    <source>
        <dbReference type="ARBA" id="ARBA00022723"/>
    </source>
</evidence>
<proteinExistence type="inferred from homology"/>
<evidence type="ECO:0000256" key="11">
    <source>
        <dbReference type="ARBA" id="ARBA00022741"/>
    </source>
</evidence>
<evidence type="ECO:0000256" key="17">
    <source>
        <dbReference type="ARBA" id="ARBA00023136"/>
    </source>
</evidence>
<evidence type="ECO:0000256" key="1">
    <source>
        <dbReference type="ARBA" id="ARBA00004429"/>
    </source>
</evidence>
<keyword evidence="17 24" id="KW-0472">Membrane</keyword>
<dbReference type="EC" id="2.7.1.107" evidence="3 24"/>
<evidence type="ECO:0000256" key="13">
    <source>
        <dbReference type="ARBA" id="ARBA00022840"/>
    </source>
</evidence>
<keyword evidence="10 23" id="KW-0479">Metal-binding</keyword>
<keyword evidence="15 24" id="KW-1133">Transmembrane helix</keyword>
<keyword evidence="26" id="KW-1185">Reference proteome</keyword>
<dbReference type="CDD" id="cd14264">
    <property type="entry name" value="DAGK_IM"/>
    <property type="match status" value="1"/>
</dbReference>
<evidence type="ECO:0000256" key="9">
    <source>
        <dbReference type="ARBA" id="ARBA00022692"/>
    </source>
</evidence>
<keyword evidence="9 24" id="KW-0812">Transmembrane</keyword>
<feature type="binding site" evidence="22">
    <location>
        <position position="25"/>
    </location>
    <ligand>
        <name>ATP</name>
        <dbReference type="ChEBI" id="CHEBI:30616"/>
    </ligand>
</feature>
<comment type="similarity">
    <text evidence="2 24">Belongs to the bacterial diacylglycerol kinase family.</text>
</comment>
<feature type="binding site" evidence="21">
    <location>
        <begin position="27"/>
        <end position="31"/>
    </location>
    <ligand>
        <name>substrate</name>
    </ligand>
</feature>
<evidence type="ECO:0000256" key="21">
    <source>
        <dbReference type="PIRSR" id="PIRSR600829-2"/>
    </source>
</evidence>
<feature type="transmembrane region" description="Helical" evidence="24">
    <location>
        <begin position="93"/>
        <end position="116"/>
    </location>
</feature>
<feature type="transmembrane region" description="Helical" evidence="24">
    <location>
        <begin position="28"/>
        <end position="47"/>
    </location>
</feature>
<dbReference type="RefSeq" id="WP_094325891.1">
    <property type="nucleotide sequence ID" value="NZ_CP022347.1"/>
</dbReference>
<keyword evidence="11 22" id="KW-0547">Nucleotide-binding</keyword>
<evidence type="ECO:0000256" key="24">
    <source>
        <dbReference type="RuleBase" id="RU363065"/>
    </source>
</evidence>
<evidence type="ECO:0000256" key="2">
    <source>
        <dbReference type="ARBA" id="ARBA00005967"/>
    </source>
</evidence>
<feature type="binding site" evidence="22">
    <location>
        <position position="13"/>
    </location>
    <ligand>
        <name>ATP</name>
        <dbReference type="ChEBI" id="CHEBI:30616"/>
    </ligand>
</feature>
<keyword evidence="16 24" id="KW-0443">Lipid metabolism</keyword>
<keyword evidence="6" id="KW-0444">Lipid biosynthesis</keyword>
<evidence type="ECO:0000256" key="18">
    <source>
        <dbReference type="ARBA" id="ARBA00023209"/>
    </source>
</evidence>
<comment type="function">
    <text evidence="24">Catalyzes the ATP-dependent phosphorylation of sn-l,2-diacylglycerol (DAG) to phosphatidic acid. Involved in the recycling of diacylglycerol produced as a by-product during membrane-derived oligosaccharide (MDO) biosynthesis.</text>
</comment>
<evidence type="ECO:0000256" key="6">
    <source>
        <dbReference type="ARBA" id="ARBA00022516"/>
    </source>
</evidence>
<keyword evidence="19 24" id="KW-1208">Phospholipid metabolism</keyword>
<evidence type="ECO:0000256" key="20">
    <source>
        <dbReference type="PIRSR" id="PIRSR600829-1"/>
    </source>
</evidence>
<feature type="transmembrane region" description="Helical" evidence="24">
    <location>
        <begin position="53"/>
        <end position="72"/>
    </location>
</feature>
<dbReference type="GO" id="GO:0004143">
    <property type="term" value="F:ATP-dependent diacylglycerol kinase activity"/>
    <property type="evidence" value="ECO:0007669"/>
    <property type="project" value="UniProtKB-EC"/>
</dbReference>
<comment type="subcellular location">
    <subcellularLocation>
        <location evidence="1">Cell inner membrane</location>
        <topology evidence="1">Multi-pass membrane protein</topology>
    </subcellularLocation>
</comment>
<feature type="binding site" evidence="21">
    <location>
        <position position="95"/>
    </location>
    <ligand>
        <name>substrate</name>
    </ligand>
</feature>
<feature type="binding site" evidence="21">
    <location>
        <position position="66"/>
    </location>
    <ligand>
        <name>substrate</name>
    </ligand>
</feature>
<organism evidence="25 26">
    <name type="scientific">Campylobacter avium LMG 24591</name>
    <dbReference type="NCBI Taxonomy" id="522484"/>
    <lineage>
        <taxon>Bacteria</taxon>
        <taxon>Pseudomonadati</taxon>
        <taxon>Campylobacterota</taxon>
        <taxon>Epsilonproteobacteria</taxon>
        <taxon>Campylobacterales</taxon>
        <taxon>Campylobacteraceae</taxon>
        <taxon>Campylobacter</taxon>
    </lineage>
</organism>
<sequence length="117" mass="13301">MKPKYSFFNNARYALEGILAMLRYEMAFRLELLVIIPALILNFFLPLSLLEHLFLAFVLFLILIVEALNSAIESCVDLVTEEFKTKAKIAKDCASAAVFFSVLLALFSWFFVLLGLL</sequence>
<dbReference type="InterPro" id="IPR036945">
    <property type="entry name" value="DAGK_sf"/>
</dbReference>
<keyword evidence="18" id="KW-0594">Phospholipid biosynthesis</keyword>
<evidence type="ECO:0000256" key="5">
    <source>
        <dbReference type="ARBA" id="ARBA00022475"/>
    </source>
</evidence>
<dbReference type="Gene3D" id="1.10.287.3610">
    <property type="match status" value="1"/>
</dbReference>
<dbReference type="GO" id="GO:0006654">
    <property type="term" value="P:phosphatidic acid biosynthetic process"/>
    <property type="evidence" value="ECO:0007669"/>
    <property type="project" value="InterPro"/>
</dbReference>
<evidence type="ECO:0000256" key="23">
    <source>
        <dbReference type="PIRSR" id="PIRSR600829-4"/>
    </source>
</evidence>
<keyword evidence="5" id="KW-1003">Cell membrane</keyword>
<evidence type="ECO:0000313" key="25">
    <source>
        <dbReference type="EMBL" id="ASQ31080.1"/>
    </source>
</evidence>
<reference evidence="25 26" key="1">
    <citation type="submission" date="2017-07" db="EMBL/GenBank/DDBJ databases">
        <title>Analysis of two Campylobacter avium genomes and identification of a novel hippuricase gene.</title>
        <authorList>
            <person name="Miller W.G."/>
            <person name="Chapman M.H."/>
            <person name="Yee E."/>
            <person name="Revez J."/>
            <person name="Bono J.L."/>
            <person name="Rossi M."/>
        </authorList>
    </citation>
    <scope>NUCLEOTIDE SEQUENCE [LARGE SCALE GENOMIC DNA]</scope>
    <source>
        <strain evidence="25 26">LMG 24591</strain>
    </source>
</reference>
<dbReference type="GO" id="GO:0005524">
    <property type="term" value="F:ATP binding"/>
    <property type="evidence" value="ECO:0007669"/>
    <property type="project" value="UniProtKB-KW"/>
</dbReference>
<dbReference type="GO" id="GO:0046872">
    <property type="term" value="F:metal ion binding"/>
    <property type="evidence" value="ECO:0007669"/>
    <property type="project" value="UniProtKB-KW"/>
</dbReference>
<dbReference type="AlphaFoldDB" id="A0A222MZE9"/>
<evidence type="ECO:0000256" key="12">
    <source>
        <dbReference type="ARBA" id="ARBA00022777"/>
    </source>
</evidence>
<gene>
    <name evidence="25" type="primary">dgkA</name>
    <name evidence="25" type="ORF">CAV_1470</name>
</gene>
<evidence type="ECO:0000256" key="15">
    <source>
        <dbReference type="ARBA" id="ARBA00022989"/>
    </source>
</evidence>
<dbReference type="PANTHER" id="PTHR34299:SF1">
    <property type="entry name" value="DIACYLGLYCEROL KINASE"/>
    <property type="match status" value="1"/>
</dbReference>
<keyword evidence="13 22" id="KW-0067">ATP-binding</keyword>
<dbReference type="PROSITE" id="PS01069">
    <property type="entry name" value="DAGK_PROKAR"/>
    <property type="match status" value="1"/>
</dbReference>
<evidence type="ECO:0000256" key="4">
    <source>
        <dbReference type="ARBA" id="ARBA00017575"/>
    </source>
</evidence>
<dbReference type="InterPro" id="IPR000829">
    <property type="entry name" value="DAGK"/>
</dbReference>
<feature type="active site" description="Proton acceptor" evidence="20">
    <location>
        <position position="66"/>
    </location>
</feature>
<feature type="binding site" evidence="22">
    <location>
        <begin position="91"/>
        <end position="92"/>
    </location>
    <ligand>
        <name>ATP</name>
        <dbReference type="ChEBI" id="CHEBI:30616"/>
    </ligand>
</feature>
<dbReference type="Proteomes" id="UP000201169">
    <property type="component" value="Chromosome"/>
</dbReference>
<dbReference type="OrthoDB" id="5460798at2"/>
<evidence type="ECO:0000256" key="16">
    <source>
        <dbReference type="ARBA" id="ARBA00023098"/>
    </source>
</evidence>
<feature type="binding site" evidence="23">
    <location>
        <position position="25"/>
    </location>
    <ligand>
        <name>a divalent metal cation</name>
        <dbReference type="ChEBI" id="CHEBI:60240"/>
    </ligand>
</feature>
<dbReference type="Pfam" id="PF01219">
    <property type="entry name" value="DAGK_prokar"/>
    <property type="match status" value="1"/>
</dbReference>
<dbReference type="EMBL" id="CP022347">
    <property type="protein sequence ID" value="ASQ31080.1"/>
    <property type="molecule type" value="Genomic_DNA"/>
</dbReference>
<comment type="catalytic activity">
    <reaction evidence="24">
        <text>a 1,2-diacyl-sn-glycerol + ATP = a 1,2-diacyl-sn-glycero-3-phosphate + ADP + H(+)</text>
        <dbReference type="Rhea" id="RHEA:10272"/>
        <dbReference type="ChEBI" id="CHEBI:15378"/>
        <dbReference type="ChEBI" id="CHEBI:17815"/>
        <dbReference type="ChEBI" id="CHEBI:30616"/>
        <dbReference type="ChEBI" id="CHEBI:58608"/>
        <dbReference type="ChEBI" id="CHEBI:456216"/>
        <dbReference type="EC" id="2.7.1.107"/>
    </reaction>
</comment>
<keyword evidence="14 23" id="KW-0460">Magnesium</keyword>
<accession>A0A222MZE9</accession>
<comment type="cofactor">
    <cofactor evidence="23">
        <name>Mg(2+)</name>
        <dbReference type="ChEBI" id="CHEBI:18420"/>
    </cofactor>
    <text evidence="23">Mn(2+), Zn(2+), Cd(2+) and Co(2+) support activity to lesser extents.</text>
</comment>
<evidence type="ECO:0000256" key="3">
    <source>
        <dbReference type="ARBA" id="ARBA00012133"/>
    </source>
</evidence>
<protein>
    <recommendedName>
        <fullName evidence="4 24">Diacylglycerol kinase</fullName>
        <ecNumber evidence="3 24">2.7.1.107</ecNumber>
    </recommendedName>
</protein>
<name>A0A222MZE9_9BACT</name>
<dbReference type="InterPro" id="IPR033718">
    <property type="entry name" value="DAGK_prok"/>
</dbReference>
<keyword evidence="12 24" id="KW-0418">Kinase</keyword>
<keyword evidence="8 24" id="KW-0808">Transferase</keyword>
<evidence type="ECO:0000256" key="19">
    <source>
        <dbReference type="ARBA" id="ARBA00023264"/>
    </source>
</evidence>
<feature type="binding site" evidence="23">
    <location>
        <position position="73"/>
    </location>
    <ligand>
        <name>a divalent metal cation</name>
        <dbReference type="ChEBI" id="CHEBI:60240"/>
    </ligand>
</feature>
<evidence type="ECO:0000313" key="26">
    <source>
        <dbReference type="Proteomes" id="UP000201169"/>
    </source>
</evidence>
<dbReference type="PANTHER" id="PTHR34299">
    <property type="entry name" value="DIACYLGLYCEROL KINASE"/>
    <property type="match status" value="1"/>
</dbReference>
<evidence type="ECO:0000256" key="7">
    <source>
        <dbReference type="ARBA" id="ARBA00022519"/>
    </source>
</evidence>
<evidence type="ECO:0000256" key="22">
    <source>
        <dbReference type="PIRSR" id="PIRSR600829-3"/>
    </source>
</evidence>
<feature type="binding site" evidence="22">
    <location>
        <position position="73"/>
    </location>
    <ligand>
        <name>ATP</name>
        <dbReference type="ChEBI" id="CHEBI:30616"/>
    </ligand>
</feature>
<evidence type="ECO:0000256" key="14">
    <source>
        <dbReference type="ARBA" id="ARBA00022842"/>
    </source>
</evidence>
<keyword evidence="7" id="KW-0997">Cell inner membrane</keyword>